<name>A0ABS6ELU3_9CLOT</name>
<reference evidence="1 2" key="1">
    <citation type="submission" date="2021-06" db="EMBL/GenBank/DDBJ databases">
        <authorList>
            <person name="Sun Q."/>
            <person name="Li D."/>
        </authorList>
    </citation>
    <scope>NUCLEOTIDE SEQUENCE [LARGE SCALE GENOMIC DNA]</scope>
    <source>
        <strain evidence="1 2">MSJ-11</strain>
    </source>
</reference>
<evidence type="ECO:0000313" key="2">
    <source>
        <dbReference type="Proteomes" id="UP000726170"/>
    </source>
</evidence>
<organism evidence="1 2">
    <name type="scientific">Clostridium mobile</name>
    <dbReference type="NCBI Taxonomy" id="2841512"/>
    <lineage>
        <taxon>Bacteria</taxon>
        <taxon>Bacillati</taxon>
        <taxon>Bacillota</taxon>
        <taxon>Clostridia</taxon>
        <taxon>Eubacteriales</taxon>
        <taxon>Clostridiaceae</taxon>
        <taxon>Clostridium</taxon>
    </lineage>
</organism>
<proteinExistence type="predicted"/>
<gene>
    <name evidence="1" type="ORF">KQI86_17910</name>
</gene>
<accession>A0ABS6ELU3</accession>
<evidence type="ECO:0000313" key="1">
    <source>
        <dbReference type="EMBL" id="MBU5486197.1"/>
    </source>
</evidence>
<dbReference type="Proteomes" id="UP000726170">
    <property type="component" value="Unassembled WGS sequence"/>
</dbReference>
<dbReference type="EMBL" id="JAHLQF010000004">
    <property type="protein sequence ID" value="MBU5486197.1"/>
    <property type="molecule type" value="Genomic_DNA"/>
</dbReference>
<comment type="caution">
    <text evidence="1">The sequence shown here is derived from an EMBL/GenBank/DDBJ whole genome shotgun (WGS) entry which is preliminary data.</text>
</comment>
<sequence length="58" mass="6444">MVGRIIDMNNTEVFVSFENGVTIDVNKFNLPSNAKIGDTVRIDPGTPRISNSKLVDFF</sequence>
<protein>
    <submittedName>
        <fullName evidence="1">DUF3006 domain-containing protein</fullName>
    </submittedName>
</protein>
<dbReference type="RefSeq" id="WP_216440778.1">
    <property type="nucleotide sequence ID" value="NZ_JAHLQF010000004.1"/>
</dbReference>
<keyword evidence="2" id="KW-1185">Reference proteome</keyword>